<dbReference type="Pfam" id="PF22922">
    <property type="entry name" value="GAF_NLP"/>
    <property type="match status" value="1"/>
</dbReference>
<dbReference type="PANTHER" id="PTHR32002">
    <property type="entry name" value="PROTEIN NLP8"/>
    <property type="match status" value="1"/>
</dbReference>
<dbReference type="GO" id="GO:0003700">
    <property type="term" value="F:DNA-binding transcription factor activity"/>
    <property type="evidence" value="ECO:0007669"/>
    <property type="project" value="InterPro"/>
</dbReference>
<evidence type="ECO:0000313" key="3">
    <source>
        <dbReference type="EMBL" id="GMN58024.1"/>
    </source>
</evidence>
<keyword evidence="4" id="KW-1185">Reference proteome</keyword>
<dbReference type="InterPro" id="IPR055081">
    <property type="entry name" value="NLP1-9_GAF"/>
</dbReference>
<name>A0AA88IXZ8_FICCA</name>
<evidence type="ECO:0000313" key="4">
    <source>
        <dbReference type="Proteomes" id="UP001187192"/>
    </source>
</evidence>
<feature type="domain" description="NLP1-9 GAF" evidence="2">
    <location>
        <begin position="10"/>
        <end position="180"/>
    </location>
</feature>
<dbReference type="EMBL" id="BTGU01000074">
    <property type="protein sequence ID" value="GMN58024.1"/>
    <property type="molecule type" value="Genomic_DNA"/>
</dbReference>
<accession>A0AA88IXZ8</accession>
<gene>
    <name evidence="3" type="ORF">TIFTF001_027107</name>
</gene>
<dbReference type="Proteomes" id="UP001187192">
    <property type="component" value="Unassembled WGS sequence"/>
</dbReference>
<evidence type="ECO:0000256" key="1">
    <source>
        <dbReference type="SAM" id="MobiDB-lite"/>
    </source>
</evidence>
<reference evidence="3" key="1">
    <citation type="submission" date="2023-07" db="EMBL/GenBank/DDBJ databases">
        <title>draft genome sequence of fig (Ficus carica).</title>
        <authorList>
            <person name="Takahashi T."/>
            <person name="Nishimura K."/>
        </authorList>
    </citation>
    <scope>NUCLEOTIDE SEQUENCE</scope>
</reference>
<dbReference type="AlphaFoldDB" id="A0AA88IXZ8"/>
<feature type="compositionally biased region" description="Basic and acidic residues" evidence="1">
    <location>
        <begin position="240"/>
        <end position="252"/>
    </location>
</feature>
<dbReference type="Gramene" id="FCD_00032096-RA">
    <property type="protein sequence ID" value="FCD_00032096-RA:cds"/>
    <property type="gene ID" value="FCD_00032096"/>
</dbReference>
<proteinExistence type="predicted"/>
<evidence type="ECO:0000259" key="2">
    <source>
        <dbReference type="Pfam" id="PF22922"/>
    </source>
</evidence>
<dbReference type="InterPro" id="IPR045012">
    <property type="entry name" value="NLP"/>
</dbReference>
<protein>
    <recommendedName>
        <fullName evidence="2">NLP1-9 GAF domain-containing protein</fullName>
    </recommendedName>
</protein>
<feature type="compositionally biased region" description="Basic and acidic residues" evidence="1">
    <location>
        <begin position="217"/>
        <end position="227"/>
    </location>
</feature>
<dbReference type="PANTHER" id="PTHR32002:SF44">
    <property type="entry name" value="PROTEIN NLP4"/>
    <property type="match status" value="1"/>
</dbReference>
<sequence>MPLFQQGLTEKDYQEFKDEISDILDYAFNTHKLPMVRAWVPCVLSRACEDGQLGLHRNSVSILDVQYTKYLFISFHLNRALPLVHLERGEGIVGKAFMTNQAFFSPTIAFSSNPKDPMYHDAHMFGLHDAAVAVPLRSSIHNSECVLEFLLPSNCADLEERRKLVTVLFSTLEQCCKTLRVVADKVLKEHSISPFLAFKPLQPFDVAEQSFVNDRLFQKENPREATPKRVMQLLPESSDQNEKRPDPTPRIEPAEMFDAIGLGSLAASETSEERHATGVKTVNVHISLNDSTKNTGGNKLF</sequence>
<organism evidence="3 4">
    <name type="scientific">Ficus carica</name>
    <name type="common">Common fig</name>
    <dbReference type="NCBI Taxonomy" id="3494"/>
    <lineage>
        <taxon>Eukaryota</taxon>
        <taxon>Viridiplantae</taxon>
        <taxon>Streptophyta</taxon>
        <taxon>Embryophyta</taxon>
        <taxon>Tracheophyta</taxon>
        <taxon>Spermatophyta</taxon>
        <taxon>Magnoliopsida</taxon>
        <taxon>eudicotyledons</taxon>
        <taxon>Gunneridae</taxon>
        <taxon>Pentapetalae</taxon>
        <taxon>rosids</taxon>
        <taxon>fabids</taxon>
        <taxon>Rosales</taxon>
        <taxon>Moraceae</taxon>
        <taxon>Ficeae</taxon>
        <taxon>Ficus</taxon>
    </lineage>
</organism>
<feature type="region of interest" description="Disordered" evidence="1">
    <location>
        <begin position="217"/>
        <end position="252"/>
    </location>
</feature>
<comment type="caution">
    <text evidence="3">The sequence shown here is derived from an EMBL/GenBank/DDBJ whole genome shotgun (WGS) entry which is preliminary data.</text>
</comment>